<organism evidence="6 7">
    <name type="scientific">Orchesella cincta</name>
    <name type="common">Springtail</name>
    <name type="synonym">Podura cincta</name>
    <dbReference type="NCBI Taxonomy" id="48709"/>
    <lineage>
        <taxon>Eukaryota</taxon>
        <taxon>Metazoa</taxon>
        <taxon>Ecdysozoa</taxon>
        <taxon>Arthropoda</taxon>
        <taxon>Hexapoda</taxon>
        <taxon>Collembola</taxon>
        <taxon>Entomobryomorpha</taxon>
        <taxon>Entomobryoidea</taxon>
        <taxon>Orchesellidae</taxon>
        <taxon>Orchesellinae</taxon>
        <taxon>Orchesella</taxon>
    </lineage>
</organism>
<accession>A0A1D2MY86</accession>
<proteinExistence type="inferred from homology"/>
<comment type="caution">
    <text evidence="6">The sequence shown here is derived from an EMBL/GenBank/DDBJ whole genome shotgun (WGS) entry which is preliminary data.</text>
</comment>
<keyword evidence="3 4" id="KW-0808">Transferase</keyword>
<dbReference type="EC" id="2.4.1.17" evidence="5"/>
<evidence type="ECO:0000256" key="3">
    <source>
        <dbReference type="ARBA" id="ARBA00022679"/>
    </source>
</evidence>
<dbReference type="Proteomes" id="UP000094527">
    <property type="component" value="Unassembled WGS sequence"/>
</dbReference>
<evidence type="ECO:0000313" key="6">
    <source>
        <dbReference type="EMBL" id="ODM98017.1"/>
    </source>
</evidence>
<keyword evidence="5" id="KW-1133">Transmembrane helix</keyword>
<comment type="similarity">
    <text evidence="1 4">Belongs to the UDP-glycosyltransferase family.</text>
</comment>
<reference evidence="6 7" key="1">
    <citation type="journal article" date="2016" name="Genome Biol. Evol.">
        <title>Gene Family Evolution Reflects Adaptation to Soil Environmental Stressors in the Genome of the Collembolan Orchesella cincta.</title>
        <authorList>
            <person name="Faddeeva-Vakhrusheva A."/>
            <person name="Derks M.F."/>
            <person name="Anvar S.Y."/>
            <person name="Agamennone V."/>
            <person name="Suring W."/>
            <person name="Smit S."/>
            <person name="van Straalen N.M."/>
            <person name="Roelofs D."/>
        </authorList>
    </citation>
    <scope>NUCLEOTIDE SEQUENCE [LARGE SCALE GENOMIC DNA]</scope>
    <source>
        <tissue evidence="6">Mixed pool</tissue>
    </source>
</reference>
<protein>
    <recommendedName>
        <fullName evidence="5">UDP-glucuronosyltransferase</fullName>
        <ecNumber evidence="5">2.4.1.17</ecNumber>
    </recommendedName>
</protein>
<dbReference type="STRING" id="48709.A0A1D2MY86"/>
<comment type="catalytic activity">
    <reaction evidence="5">
        <text>glucuronate acceptor + UDP-alpha-D-glucuronate = acceptor beta-D-glucuronoside + UDP + H(+)</text>
        <dbReference type="Rhea" id="RHEA:21032"/>
        <dbReference type="ChEBI" id="CHEBI:15378"/>
        <dbReference type="ChEBI" id="CHEBI:58052"/>
        <dbReference type="ChEBI" id="CHEBI:58223"/>
        <dbReference type="ChEBI" id="CHEBI:132367"/>
        <dbReference type="ChEBI" id="CHEBI:132368"/>
        <dbReference type="EC" id="2.4.1.17"/>
    </reaction>
</comment>
<dbReference type="EMBL" id="LJIJ01000389">
    <property type="protein sequence ID" value="ODM98017.1"/>
    <property type="molecule type" value="Genomic_DNA"/>
</dbReference>
<keyword evidence="5" id="KW-0472">Membrane</keyword>
<dbReference type="FunFam" id="3.40.50.2000:FF:000050">
    <property type="entry name" value="UDP-glucuronosyltransferase"/>
    <property type="match status" value="1"/>
</dbReference>
<evidence type="ECO:0000313" key="7">
    <source>
        <dbReference type="Proteomes" id="UP000094527"/>
    </source>
</evidence>
<evidence type="ECO:0000256" key="5">
    <source>
        <dbReference type="RuleBase" id="RU362059"/>
    </source>
</evidence>
<dbReference type="PANTHER" id="PTHR48043">
    <property type="entry name" value="EG:EG0003.4 PROTEIN-RELATED"/>
    <property type="match status" value="1"/>
</dbReference>
<dbReference type="SUPFAM" id="SSF53756">
    <property type="entry name" value="UDP-Glycosyltransferase/glycogen phosphorylase"/>
    <property type="match status" value="1"/>
</dbReference>
<feature type="transmembrane region" description="Helical" evidence="5">
    <location>
        <begin position="267"/>
        <end position="291"/>
    </location>
</feature>
<keyword evidence="7" id="KW-1185">Reference proteome</keyword>
<dbReference type="GO" id="GO:0016020">
    <property type="term" value="C:membrane"/>
    <property type="evidence" value="ECO:0007669"/>
    <property type="project" value="UniProtKB-SubCell"/>
</dbReference>
<dbReference type="Pfam" id="PF00201">
    <property type="entry name" value="UDPGT"/>
    <property type="match status" value="1"/>
</dbReference>
<keyword evidence="5" id="KW-0812">Transmembrane</keyword>
<evidence type="ECO:0000256" key="4">
    <source>
        <dbReference type="RuleBase" id="RU003718"/>
    </source>
</evidence>
<comment type="subcellular location">
    <subcellularLocation>
        <location evidence="5">Membrane</location>
        <topology evidence="5">Single-pass membrane protein</topology>
    </subcellularLocation>
</comment>
<dbReference type="OMA" id="WETGEMS"/>
<dbReference type="AlphaFoldDB" id="A0A1D2MY86"/>
<gene>
    <name evidence="6" type="ORF">Ocin01_08661</name>
</gene>
<feature type="chain" id="PRO_5008811354" description="UDP-glucuronosyltransferase" evidence="5">
    <location>
        <begin position="22"/>
        <end position="310"/>
    </location>
</feature>
<dbReference type="Gene3D" id="3.40.50.2000">
    <property type="entry name" value="Glycogen Phosphorylase B"/>
    <property type="match status" value="1"/>
</dbReference>
<dbReference type="OrthoDB" id="5835829at2759"/>
<feature type="signal peptide" evidence="5">
    <location>
        <begin position="1"/>
        <end position="21"/>
    </location>
</feature>
<evidence type="ECO:0000256" key="1">
    <source>
        <dbReference type="ARBA" id="ARBA00009995"/>
    </source>
</evidence>
<keyword evidence="5" id="KW-0732">Signal</keyword>
<dbReference type="CDD" id="cd03784">
    <property type="entry name" value="GT1_Gtf-like"/>
    <property type="match status" value="1"/>
</dbReference>
<sequence length="310" mass="35186">MKSVHFASLGAFLLLLQISTADKILFVLPVASKSHVNVFEPLIRALGERGHEIVNLSPVKSPKMPPNELDTYLTESGEDGFILFSLGSIVPARVMPEEYRQIFVRVFSRLKQRVIWKWETGEMSDAPPNVLIQKWVAQQDVLGHPNIKLFMTHGGLLSTQESAYHGVPLLGFPMFGDQDLNVKQAENAGYAKFFEILELTEEKLETAINEMLNNTRYMNKAKELSKLVRDLPETPLQKAVYWTEYVLRHKGATHLRSAARDLNFFQYYLLDVLLTFFGIAATILLVAYFVLKRIVKGLCGKKSTSKVKRQ</sequence>
<dbReference type="InterPro" id="IPR050271">
    <property type="entry name" value="UDP-glycosyltransferase"/>
</dbReference>
<dbReference type="InterPro" id="IPR035595">
    <property type="entry name" value="UDP_glycos_trans_CS"/>
</dbReference>
<dbReference type="InterPro" id="IPR002213">
    <property type="entry name" value="UDP_glucos_trans"/>
</dbReference>
<evidence type="ECO:0000256" key="2">
    <source>
        <dbReference type="ARBA" id="ARBA00022676"/>
    </source>
</evidence>
<keyword evidence="2 4" id="KW-0328">Glycosyltransferase</keyword>
<dbReference type="PROSITE" id="PS00375">
    <property type="entry name" value="UDPGT"/>
    <property type="match status" value="1"/>
</dbReference>
<dbReference type="PANTHER" id="PTHR48043:SF159">
    <property type="entry name" value="EG:EG0003.4 PROTEIN-RELATED"/>
    <property type="match status" value="1"/>
</dbReference>
<name>A0A1D2MY86_ORCCI</name>
<dbReference type="GO" id="GO:0015020">
    <property type="term" value="F:glucuronosyltransferase activity"/>
    <property type="evidence" value="ECO:0007669"/>
    <property type="project" value="UniProtKB-EC"/>
</dbReference>